<evidence type="ECO:0000256" key="1">
    <source>
        <dbReference type="ARBA" id="ARBA00004123"/>
    </source>
</evidence>
<dbReference type="SUPFAM" id="SSF54060">
    <property type="entry name" value="His-Me finger endonucleases"/>
    <property type="match status" value="1"/>
</dbReference>
<dbReference type="InterPro" id="IPR044925">
    <property type="entry name" value="His-Me_finger_sf"/>
</dbReference>
<dbReference type="GO" id="GO:0005634">
    <property type="term" value="C:nucleus"/>
    <property type="evidence" value="ECO:0007669"/>
    <property type="project" value="UniProtKB-SubCell"/>
</dbReference>
<dbReference type="PANTHER" id="PTHR13067:SF2">
    <property type="entry name" value="CASPASE-ACTIVATED DNASE"/>
    <property type="match status" value="1"/>
</dbReference>
<evidence type="ECO:0000256" key="10">
    <source>
        <dbReference type="ARBA" id="ARBA00069517"/>
    </source>
</evidence>
<dbReference type="GO" id="GO:0005737">
    <property type="term" value="C:cytoplasm"/>
    <property type="evidence" value="ECO:0007669"/>
    <property type="project" value="UniProtKB-SubCell"/>
</dbReference>
<comment type="function">
    <text evidence="8">Nuclease that induces DNA fragmentation and chromatin condensation during apoptosis. Degrades naked DNA and induces apoptotic morphology.</text>
</comment>
<dbReference type="AlphaFoldDB" id="A0A8J7TCN0"/>
<feature type="non-terminal residue" evidence="13">
    <location>
        <position position="1"/>
    </location>
</feature>
<comment type="caution">
    <text evidence="13">The sequence shown here is derived from an EMBL/GenBank/DDBJ whole genome shotgun (WGS) entry which is preliminary data.</text>
</comment>
<protein>
    <recommendedName>
        <fullName evidence="10">DNA fragmentation factor subunit beta</fullName>
    </recommendedName>
</protein>
<dbReference type="Pfam" id="PF02017">
    <property type="entry name" value="CIDE-N"/>
    <property type="match status" value="1"/>
</dbReference>
<dbReference type="InterPro" id="IPR003508">
    <property type="entry name" value="CIDE-N_dom"/>
</dbReference>
<dbReference type="Pfam" id="PF09230">
    <property type="entry name" value="DFF40"/>
    <property type="match status" value="1"/>
</dbReference>
<evidence type="ECO:0000313" key="13">
    <source>
        <dbReference type="EMBL" id="MBN3317966.1"/>
    </source>
</evidence>
<evidence type="ECO:0000256" key="11">
    <source>
        <dbReference type="PROSITE-ProRule" id="PRU00447"/>
    </source>
</evidence>
<accession>A0A8J7TCN0</accession>
<dbReference type="SMART" id="SM00266">
    <property type="entry name" value="CAD"/>
    <property type="match status" value="1"/>
</dbReference>
<evidence type="ECO:0000256" key="9">
    <source>
        <dbReference type="ARBA" id="ARBA00064007"/>
    </source>
</evidence>
<proteinExistence type="predicted"/>
<dbReference type="GO" id="GO:0016787">
    <property type="term" value="F:hydrolase activity"/>
    <property type="evidence" value="ECO:0007669"/>
    <property type="project" value="UniProtKB-KW"/>
</dbReference>
<evidence type="ECO:0000313" key="14">
    <source>
        <dbReference type="Proteomes" id="UP000736164"/>
    </source>
</evidence>
<dbReference type="Proteomes" id="UP000736164">
    <property type="component" value="Unassembled WGS sequence"/>
</dbReference>
<comment type="subcellular location">
    <subcellularLocation>
        <location evidence="2">Cytoplasm</location>
    </subcellularLocation>
    <subcellularLocation>
        <location evidence="1">Nucleus</location>
    </subcellularLocation>
</comment>
<dbReference type="Gene3D" id="6.10.140.170">
    <property type="match status" value="1"/>
</dbReference>
<dbReference type="PROSITE" id="PS51135">
    <property type="entry name" value="CIDE_N"/>
    <property type="match status" value="1"/>
</dbReference>
<dbReference type="InterPro" id="IPR015311">
    <property type="entry name" value="DFF40_C"/>
</dbReference>
<dbReference type="FunFam" id="3.10.20.10:FF:000006">
    <property type="entry name" value="DNA fragmentation factor subunit beta"/>
    <property type="match status" value="1"/>
</dbReference>
<sequence>MRPLQAEVSEGFCSKAGAGCNMFGFFKKNRLIKLRGFGSNQKYGMAATSVKELLKKGCKTLQVPPSGSRVCLYEDGTEVSEDYFKKLPDNTELILLAAGQTWNGFVCDVGLLLGASDRHTELLIESARGLLTDEHAPKRRKILQELLHNLKETSDLESREEDEDWFEGVDSRFKTKSAYMKYNCENRVRGYLKEVDGYTQNIKCPKARGEYKKTVDMMAEKLKTIKYNGCYFDRKEKEPNRLCTEEGWFSCQGAFDQDECLSLHSINPYGNRESRILFSTWNLDHRIEKKRTIIPTLAEALKKHKSSEINLDYFYRLLFTRENLKLVHIVCHKKSVHDLVCDKNKIYKKGKRRINTE</sequence>
<evidence type="ECO:0000256" key="6">
    <source>
        <dbReference type="ARBA" id="ARBA00022801"/>
    </source>
</evidence>
<keyword evidence="7" id="KW-0539">Nucleus</keyword>
<keyword evidence="4 11" id="KW-0053">Apoptosis</keyword>
<dbReference type="GO" id="GO:0004520">
    <property type="term" value="F:DNA endonuclease activity"/>
    <property type="evidence" value="ECO:0007669"/>
    <property type="project" value="InterPro"/>
</dbReference>
<feature type="domain" description="CIDE-N" evidence="12">
    <location>
        <begin position="28"/>
        <end position="104"/>
    </location>
</feature>
<evidence type="ECO:0000256" key="3">
    <source>
        <dbReference type="ARBA" id="ARBA00022490"/>
    </source>
</evidence>
<keyword evidence="5" id="KW-0540">Nuclease</keyword>
<evidence type="ECO:0000256" key="7">
    <source>
        <dbReference type="ARBA" id="ARBA00023242"/>
    </source>
</evidence>
<reference evidence="13" key="1">
    <citation type="journal article" date="2021" name="Cell">
        <title>Tracing the genetic footprints of vertebrate landing in non-teleost ray-finned fishes.</title>
        <authorList>
            <person name="Bi X."/>
            <person name="Wang K."/>
            <person name="Yang L."/>
            <person name="Pan H."/>
            <person name="Jiang H."/>
            <person name="Wei Q."/>
            <person name="Fang M."/>
            <person name="Yu H."/>
            <person name="Zhu C."/>
            <person name="Cai Y."/>
            <person name="He Y."/>
            <person name="Gan X."/>
            <person name="Zeng H."/>
            <person name="Yu D."/>
            <person name="Zhu Y."/>
            <person name="Jiang H."/>
            <person name="Qiu Q."/>
            <person name="Yang H."/>
            <person name="Zhang Y.E."/>
            <person name="Wang W."/>
            <person name="Zhu M."/>
            <person name="He S."/>
            <person name="Zhang G."/>
        </authorList>
    </citation>
    <scope>NUCLEOTIDE SEQUENCE</scope>
    <source>
        <strain evidence="13">Allg_001</strain>
    </source>
</reference>
<feature type="non-terminal residue" evidence="13">
    <location>
        <position position="357"/>
    </location>
</feature>
<evidence type="ECO:0000259" key="12">
    <source>
        <dbReference type="PROSITE" id="PS51135"/>
    </source>
</evidence>
<dbReference type="Gene3D" id="3.10.20.10">
    <property type="match status" value="1"/>
</dbReference>
<dbReference type="EMBL" id="JAAWVO010037165">
    <property type="protein sequence ID" value="MBN3317966.1"/>
    <property type="molecule type" value="Genomic_DNA"/>
</dbReference>
<evidence type="ECO:0000256" key="8">
    <source>
        <dbReference type="ARBA" id="ARBA00053660"/>
    </source>
</evidence>
<keyword evidence="6" id="KW-0378">Hydrolase</keyword>
<dbReference type="SUPFAM" id="SSF54277">
    <property type="entry name" value="CAD &amp; PB1 domains"/>
    <property type="match status" value="1"/>
</dbReference>
<name>A0A8J7TCN0_ATRSP</name>
<comment type="subunit">
    <text evidence="9">Heterodimer of DFFA and DFFB. Interacts with H1-1.</text>
</comment>
<dbReference type="PANTHER" id="PTHR13067">
    <property type="entry name" value="CASPASE-ACTIVATED DNASE"/>
    <property type="match status" value="1"/>
</dbReference>
<evidence type="ECO:0000256" key="5">
    <source>
        <dbReference type="ARBA" id="ARBA00022722"/>
    </source>
</evidence>
<evidence type="ECO:0000256" key="4">
    <source>
        <dbReference type="ARBA" id="ARBA00022703"/>
    </source>
</evidence>
<gene>
    <name evidence="13" type="primary">Dffb</name>
    <name evidence="13" type="ORF">GTO95_0002821</name>
</gene>
<organism evidence="13 14">
    <name type="scientific">Atractosteus spatula</name>
    <name type="common">Alligator gar</name>
    <name type="synonym">Lepisosteus spatula</name>
    <dbReference type="NCBI Taxonomy" id="7917"/>
    <lineage>
        <taxon>Eukaryota</taxon>
        <taxon>Metazoa</taxon>
        <taxon>Chordata</taxon>
        <taxon>Craniata</taxon>
        <taxon>Vertebrata</taxon>
        <taxon>Euteleostomi</taxon>
        <taxon>Actinopterygii</taxon>
        <taxon>Neopterygii</taxon>
        <taxon>Holostei</taxon>
        <taxon>Semionotiformes</taxon>
        <taxon>Lepisosteidae</taxon>
        <taxon>Atractosteus</taxon>
    </lineage>
</organism>
<keyword evidence="3" id="KW-0963">Cytoplasm</keyword>
<keyword evidence="14" id="KW-1185">Reference proteome</keyword>
<dbReference type="InterPro" id="IPR039729">
    <property type="entry name" value="DFF40"/>
</dbReference>
<evidence type="ECO:0000256" key="2">
    <source>
        <dbReference type="ARBA" id="ARBA00004496"/>
    </source>
</evidence>
<dbReference type="GO" id="GO:0006309">
    <property type="term" value="P:apoptotic DNA fragmentation"/>
    <property type="evidence" value="ECO:0007669"/>
    <property type="project" value="InterPro"/>
</dbReference>